<sequence length="321" mass="33293">MKTFQTIQTSRPAALSLLALSALTLLSACGGSGGSTTPAVTYPAVMPVSVNFELLANGVPVKCGSSITGLGSKASTAELKDARFYISNVKLIDANDKLVPVTLTANDWQNDQVSLISFNDGSTTACGGTALPTNSVISGTVPGAAYKGISYEIGVPETLNHTDYATATKPMNVAAMAWSWTSGRKFLKLELNPVGGVNVTRINNTTVPPTTTNSVSSTWNLHLGSVGCTTNASNGSYSCTNSNRMVVKLANFDADKQKISLDLNALYAASDLSSDTSGAVGCMSGTTDQECKGIFDSFKIDLSSGNPTTAGVQSVFVARNK</sequence>
<dbReference type="EMBL" id="JACOGD010000001">
    <property type="protein sequence ID" value="MBC3930445.1"/>
    <property type="molecule type" value="Genomic_DNA"/>
</dbReference>
<comment type="caution">
    <text evidence="3">The sequence shown here is derived from an EMBL/GenBank/DDBJ whole genome shotgun (WGS) entry which is preliminary data.</text>
</comment>
<dbReference type="Proteomes" id="UP000654304">
    <property type="component" value="Unassembled WGS sequence"/>
</dbReference>
<evidence type="ECO:0000313" key="3">
    <source>
        <dbReference type="EMBL" id="MBC3930445.1"/>
    </source>
</evidence>
<feature type="signal peptide" evidence="1">
    <location>
        <begin position="1"/>
        <end position="27"/>
    </location>
</feature>
<reference evidence="3 4" key="1">
    <citation type="submission" date="2020-08" db="EMBL/GenBank/DDBJ databases">
        <title>Novel species isolated from subtropical streams in China.</title>
        <authorList>
            <person name="Lu H."/>
        </authorList>
    </citation>
    <scope>NUCLEOTIDE SEQUENCE [LARGE SCALE GENOMIC DNA]</scope>
    <source>
        <strain evidence="3 4">CY22W</strain>
    </source>
</reference>
<dbReference type="NCBIfam" id="TIGR04052">
    <property type="entry name" value="MbnP_like_WxW"/>
    <property type="match status" value="1"/>
</dbReference>
<protein>
    <submittedName>
        <fullName evidence="3">Metallo-mystery pair system four-Cys motif protein</fullName>
    </submittedName>
</protein>
<feature type="domain" description="Copper-binding protein MbnP-like" evidence="2">
    <location>
        <begin position="47"/>
        <end position="283"/>
    </location>
</feature>
<organism evidence="3 4">
    <name type="scientific">Undibacterium curvum</name>
    <dbReference type="NCBI Taxonomy" id="2762294"/>
    <lineage>
        <taxon>Bacteria</taxon>
        <taxon>Pseudomonadati</taxon>
        <taxon>Pseudomonadota</taxon>
        <taxon>Betaproteobacteria</taxon>
        <taxon>Burkholderiales</taxon>
        <taxon>Oxalobacteraceae</taxon>
        <taxon>Undibacterium</taxon>
    </lineage>
</organism>
<evidence type="ECO:0000259" key="2">
    <source>
        <dbReference type="Pfam" id="PF20243"/>
    </source>
</evidence>
<dbReference type="RefSeq" id="WP_186902319.1">
    <property type="nucleotide sequence ID" value="NZ_JACOGD010000001.1"/>
</dbReference>
<dbReference type="PROSITE" id="PS51257">
    <property type="entry name" value="PROKAR_LIPOPROTEIN"/>
    <property type="match status" value="1"/>
</dbReference>
<dbReference type="InterPro" id="IPR023977">
    <property type="entry name" value="MbnP-like"/>
</dbReference>
<proteinExistence type="predicted"/>
<name>A0ABR7A0L4_9BURK</name>
<gene>
    <name evidence="3" type="ORF">H8K43_02075</name>
</gene>
<keyword evidence="4" id="KW-1185">Reference proteome</keyword>
<accession>A0ABR7A0L4</accession>
<dbReference type="InterPro" id="IPR046863">
    <property type="entry name" value="MbnP-like_dom"/>
</dbReference>
<dbReference type="Pfam" id="PF20243">
    <property type="entry name" value="MbnP"/>
    <property type="match status" value="1"/>
</dbReference>
<feature type="chain" id="PRO_5045405488" evidence="1">
    <location>
        <begin position="28"/>
        <end position="321"/>
    </location>
</feature>
<evidence type="ECO:0000256" key="1">
    <source>
        <dbReference type="SAM" id="SignalP"/>
    </source>
</evidence>
<keyword evidence="1" id="KW-0732">Signal</keyword>
<evidence type="ECO:0000313" key="4">
    <source>
        <dbReference type="Proteomes" id="UP000654304"/>
    </source>
</evidence>